<accession>A0A7I4YI36</accession>
<protein>
    <submittedName>
        <fullName evidence="2">Uncharacterized protein</fullName>
    </submittedName>
</protein>
<dbReference type="OrthoDB" id="10482117at2759"/>
<proteinExistence type="predicted"/>
<organism evidence="1 2">
    <name type="scientific">Haemonchus contortus</name>
    <name type="common">Barber pole worm</name>
    <dbReference type="NCBI Taxonomy" id="6289"/>
    <lineage>
        <taxon>Eukaryota</taxon>
        <taxon>Metazoa</taxon>
        <taxon>Ecdysozoa</taxon>
        <taxon>Nematoda</taxon>
        <taxon>Chromadorea</taxon>
        <taxon>Rhabditida</taxon>
        <taxon>Rhabditina</taxon>
        <taxon>Rhabditomorpha</taxon>
        <taxon>Strongyloidea</taxon>
        <taxon>Trichostrongylidae</taxon>
        <taxon>Haemonchus</taxon>
    </lineage>
</organism>
<reference evidence="2" key="1">
    <citation type="submission" date="2020-12" db="UniProtKB">
        <authorList>
            <consortium name="WormBaseParasite"/>
        </authorList>
    </citation>
    <scope>IDENTIFICATION</scope>
    <source>
        <strain evidence="2">MHco3</strain>
    </source>
</reference>
<dbReference type="WBParaSite" id="HCON_00099474-00001">
    <property type="protein sequence ID" value="HCON_00099474-00001"/>
    <property type="gene ID" value="HCON_00099474"/>
</dbReference>
<dbReference type="Proteomes" id="UP000025227">
    <property type="component" value="Unplaced"/>
</dbReference>
<dbReference type="AlphaFoldDB" id="A0A7I4YI36"/>
<sequence length="89" mass="10242">MYLIYTLPILAISIAAENKKQGTPVMDKEATDKLPPMDPQKGTFCVCGGYYPYYNYYYPAGYYPYYNYFYPCYGCAYYSPIAALLGRLL</sequence>
<name>A0A7I4YI36_HAECO</name>
<dbReference type="OMA" id="PMDPQKG"/>
<keyword evidence="1" id="KW-1185">Reference proteome</keyword>
<evidence type="ECO:0000313" key="1">
    <source>
        <dbReference type="Proteomes" id="UP000025227"/>
    </source>
</evidence>
<evidence type="ECO:0000313" key="2">
    <source>
        <dbReference type="WBParaSite" id="HCON_00099474-00001"/>
    </source>
</evidence>